<evidence type="ECO:0000256" key="1">
    <source>
        <dbReference type="ARBA" id="ARBA00004752"/>
    </source>
</evidence>
<comment type="similarity">
    <text evidence="2 14">Belongs to the peptidase S11 family.</text>
</comment>
<name>A0A516RL56_STRST</name>
<dbReference type="EMBL" id="CP040916">
    <property type="protein sequence ID" value="QDQ16379.1"/>
    <property type="molecule type" value="Genomic_DNA"/>
</dbReference>
<dbReference type="EC" id="3.4.16.4" evidence="3"/>
<feature type="binding site" evidence="13">
    <location>
        <position position="247"/>
    </location>
    <ligand>
        <name>substrate</name>
    </ligand>
</feature>
<dbReference type="GO" id="GO:0009002">
    <property type="term" value="F:serine-type D-Ala-D-Ala carboxypeptidase activity"/>
    <property type="evidence" value="ECO:0007669"/>
    <property type="project" value="UniProtKB-EC"/>
</dbReference>
<dbReference type="InterPro" id="IPR018044">
    <property type="entry name" value="Peptidase_S11"/>
</dbReference>
<evidence type="ECO:0000256" key="12">
    <source>
        <dbReference type="PIRSR" id="PIRSR618044-1"/>
    </source>
</evidence>
<keyword evidence="5" id="KW-0645">Protease</keyword>
<keyword evidence="7" id="KW-0378">Hydrolase</keyword>
<sequence>MRRFKIWTPLVALLAIVFAVVQAVRPLPDAKLTMTAKDTFSFGGGKPSIPWPADGQAAMDVDGIGTFGSSGKAKPVPIASIAKVMTTYLILRDHPIKKGTEGKTLTVDAEAQRHYEKGKPENESVVKVTEGQKIKQYEALQAVMLPSANNVARMLARWDSGGDEKKFVAKMNKTAKELGMTNTHYTDPSGLDKTTVSTAEDLVKLGRVAMENPMFKEIARQPKYDDLNGDEQKNYFGLVPTVAIGIKTGTTSAAGGNILFAAEKKVGGKTHVIIGAALAQFGTDGVANIDLVTNVVKDLISGGQDALTAKTVVKKGTVVGHVDDGLGGETPVVTTKDVRAVGWSGLTAKLELGDGGKKVPHTAKKGTKVGVLSVGDGTSGAIKVPVALGKDLAEPGLGTKLTRIG</sequence>
<dbReference type="PANTHER" id="PTHR21581:SF33">
    <property type="entry name" value="D-ALANYL-D-ALANINE CARBOXYPEPTIDASE DACB"/>
    <property type="match status" value="1"/>
</dbReference>
<feature type="active site" description="Acyl-ester intermediate" evidence="12">
    <location>
        <position position="80"/>
    </location>
</feature>
<evidence type="ECO:0000256" key="9">
    <source>
        <dbReference type="ARBA" id="ARBA00022984"/>
    </source>
</evidence>
<dbReference type="PANTHER" id="PTHR21581">
    <property type="entry name" value="D-ALANYL-D-ALANINE CARBOXYPEPTIDASE"/>
    <property type="match status" value="1"/>
</dbReference>
<dbReference type="Pfam" id="PF07943">
    <property type="entry name" value="PBP5_C"/>
    <property type="match status" value="1"/>
</dbReference>
<evidence type="ECO:0000256" key="14">
    <source>
        <dbReference type="RuleBase" id="RU004016"/>
    </source>
</evidence>
<evidence type="ECO:0000256" key="6">
    <source>
        <dbReference type="ARBA" id="ARBA00022729"/>
    </source>
</evidence>
<dbReference type="GO" id="GO:0006508">
    <property type="term" value="P:proteolysis"/>
    <property type="evidence" value="ECO:0007669"/>
    <property type="project" value="UniProtKB-KW"/>
</dbReference>
<evidence type="ECO:0000313" key="18">
    <source>
        <dbReference type="Proteomes" id="UP000316806"/>
    </source>
</evidence>
<dbReference type="SUPFAM" id="SSF56601">
    <property type="entry name" value="beta-lactamase/transpeptidase-like"/>
    <property type="match status" value="1"/>
</dbReference>
<keyword evidence="6" id="KW-0732">Signal</keyword>
<feature type="domain" description="Peptidase S11 D-alanyl-D-alanine carboxypeptidase A N-terminal" evidence="15">
    <location>
        <begin position="73"/>
        <end position="275"/>
    </location>
</feature>
<dbReference type="Gene3D" id="3.40.710.10">
    <property type="entry name" value="DD-peptidase/beta-lactamase superfamily"/>
    <property type="match status" value="1"/>
</dbReference>
<evidence type="ECO:0000256" key="5">
    <source>
        <dbReference type="ARBA" id="ARBA00022670"/>
    </source>
</evidence>
<feature type="active site" evidence="12">
    <location>
        <position position="147"/>
    </location>
</feature>
<evidence type="ECO:0000256" key="13">
    <source>
        <dbReference type="PIRSR" id="PIRSR618044-2"/>
    </source>
</evidence>
<dbReference type="AlphaFoldDB" id="A0A516RL56"/>
<dbReference type="GO" id="GO:0071555">
    <property type="term" value="P:cell wall organization"/>
    <property type="evidence" value="ECO:0007669"/>
    <property type="project" value="UniProtKB-KW"/>
</dbReference>
<reference evidence="17 18" key="1">
    <citation type="journal article" date="2019" name="J. Ind. Microbiol. Biotechnol.">
        <title>The complete genomic sequence of Streptomyces spectabilis NRRL-2792 and identification of secondary metabolite biosynthetic gene clusters.</title>
        <authorList>
            <person name="Sinha A."/>
            <person name="Phillips-Salemka S."/>
            <person name="Niraula T.A."/>
            <person name="Short K.A."/>
            <person name="Niraula N.P."/>
        </authorList>
    </citation>
    <scope>NUCLEOTIDE SEQUENCE [LARGE SCALE GENOMIC DNA]</scope>
    <source>
        <strain evidence="17 18">NRRL 2792</strain>
    </source>
</reference>
<dbReference type="Proteomes" id="UP000316806">
    <property type="component" value="Chromosome"/>
</dbReference>
<comment type="catalytic activity">
    <reaction evidence="11">
        <text>Preferential cleavage: (Ac)2-L-Lys-D-Ala-|-D-Ala. Also transpeptidation of peptidyl-alanyl moieties that are N-acyl substituents of D-alanine.</text>
        <dbReference type="EC" id="3.4.16.4"/>
    </reaction>
</comment>
<evidence type="ECO:0000259" key="16">
    <source>
        <dbReference type="Pfam" id="PF07943"/>
    </source>
</evidence>
<dbReference type="GO" id="GO:0009252">
    <property type="term" value="P:peptidoglycan biosynthetic process"/>
    <property type="evidence" value="ECO:0007669"/>
    <property type="project" value="UniProtKB-KW"/>
</dbReference>
<dbReference type="Pfam" id="PF00768">
    <property type="entry name" value="Peptidase_S11"/>
    <property type="match status" value="1"/>
</dbReference>
<evidence type="ECO:0000259" key="15">
    <source>
        <dbReference type="Pfam" id="PF00768"/>
    </source>
</evidence>
<dbReference type="InterPro" id="IPR012907">
    <property type="entry name" value="Peptidase_S11_C"/>
</dbReference>
<accession>A0A516RL56</accession>
<feature type="active site" description="Proton acceptor" evidence="12">
    <location>
        <position position="83"/>
    </location>
</feature>
<dbReference type="GO" id="GO:0008360">
    <property type="term" value="P:regulation of cell shape"/>
    <property type="evidence" value="ECO:0007669"/>
    <property type="project" value="UniProtKB-KW"/>
</dbReference>
<evidence type="ECO:0000313" key="17">
    <source>
        <dbReference type="EMBL" id="QDQ16379.1"/>
    </source>
</evidence>
<keyword evidence="9" id="KW-0573">Peptidoglycan synthesis</keyword>
<keyword evidence="4 17" id="KW-0121">Carboxypeptidase</keyword>
<keyword evidence="10" id="KW-0961">Cell wall biogenesis/degradation</keyword>
<dbReference type="InterPro" id="IPR012338">
    <property type="entry name" value="Beta-lactam/transpept-like"/>
</dbReference>
<evidence type="ECO:0000256" key="8">
    <source>
        <dbReference type="ARBA" id="ARBA00022960"/>
    </source>
</evidence>
<comment type="pathway">
    <text evidence="1">Cell wall biogenesis; peptidoglycan biosynthesis.</text>
</comment>
<evidence type="ECO:0000256" key="2">
    <source>
        <dbReference type="ARBA" id="ARBA00007164"/>
    </source>
</evidence>
<evidence type="ECO:0000256" key="3">
    <source>
        <dbReference type="ARBA" id="ARBA00012448"/>
    </source>
</evidence>
<dbReference type="InterPro" id="IPR001967">
    <property type="entry name" value="Peptidase_S11_N"/>
</dbReference>
<keyword evidence="8" id="KW-0133">Cell shape</keyword>
<dbReference type="PRINTS" id="PR00725">
    <property type="entry name" value="DADACBPTASE1"/>
</dbReference>
<protein>
    <recommendedName>
        <fullName evidence="3">serine-type D-Ala-D-Ala carboxypeptidase</fullName>
        <ecNumber evidence="3">3.4.16.4</ecNumber>
    </recommendedName>
</protein>
<organism evidence="17 18">
    <name type="scientific">Streptomyces spectabilis</name>
    <dbReference type="NCBI Taxonomy" id="68270"/>
    <lineage>
        <taxon>Bacteria</taxon>
        <taxon>Bacillati</taxon>
        <taxon>Actinomycetota</taxon>
        <taxon>Actinomycetes</taxon>
        <taxon>Kitasatosporales</taxon>
        <taxon>Streptomycetaceae</taxon>
        <taxon>Streptomyces</taxon>
    </lineage>
</organism>
<evidence type="ECO:0000256" key="10">
    <source>
        <dbReference type="ARBA" id="ARBA00023316"/>
    </source>
</evidence>
<feature type="domain" description="Peptidase S11 D-Ala-D-Ala carboxypeptidase A C-terminal" evidence="16">
    <location>
        <begin position="310"/>
        <end position="392"/>
    </location>
</feature>
<gene>
    <name evidence="17" type="ORF">FH965_17205</name>
</gene>
<evidence type="ECO:0000256" key="4">
    <source>
        <dbReference type="ARBA" id="ARBA00022645"/>
    </source>
</evidence>
<evidence type="ECO:0000256" key="11">
    <source>
        <dbReference type="ARBA" id="ARBA00034000"/>
    </source>
</evidence>
<proteinExistence type="inferred from homology"/>
<evidence type="ECO:0000256" key="7">
    <source>
        <dbReference type="ARBA" id="ARBA00022801"/>
    </source>
</evidence>